<protein>
    <submittedName>
        <fullName evidence="1">DUF6308 family protein</fullName>
    </submittedName>
</protein>
<evidence type="ECO:0000313" key="1">
    <source>
        <dbReference type="EMBL" id="MET8438781.1"/>
    </source>
</evidence>
<dbReference type="Pfam" id="PF19827">
    <property type="entry name" value="DUF6308"/>
    <property type="match status" value="1"/>
</dbReference>
<dbReference type="InterPro" id="IPR046275">
    <property type="entry name" value="DUF6308"/>
</dbReference>
<dbReference type="EMBL" id="JBEXIP010000071">
    <property type="protein sequence ID" value="MET8438781.1"/>
    <property type="molecule type" value="Genomic_DNA"/>
</dbReference>
<keyword evidence="2" id="KW-1185">Reference proteome</keyword>
<organism evidence="1 2">
    <name type="scientific">Streptomyces sp. 900116325</name>
    <dbReference type="NCBI Taxonomy" id="3154295"/>
    <lineage>
        <taxon>Bacteria</taxon>
        <taxon>Bacillati</taxon>
        <taxon>Actinomycetota</taxon>
        <taxon>Actinomycetes</taxon>
        <taxon>Kitasatosporales</taxon>
        <taxon>Streptomycetaceae</taxon>
        <taxon>Streptomyces</taxon>
    </lineage>
</organism>
<gene>
    <name evidence="1" type="ORF">ABZV61_40105</name>
</gene>
<dbReference type="RefSeq" id="WP_356674272.1">
    <property type="nucleotide sequence ID" value="NZ_JBEXEF010000170.1"/>
</dbReference>
<proteinExistence type="predicted"/>
<accession>A0ABV2UMU7</accession>
<name>A0ABV2UMU7_9ACTN</name>
<sequence length="265" mass="28466">MPFVTVIPSLAAAQKQRLPNATDAKEVKCLRVLPADLPHLEPLVSLPDLPHPFAERLHALVTDAGSVADLRRYFGIDLPPGAAAFTGARFEALGGGGDRPAVADAVTAEDLIAVQALSVTVPAAAVLDLLEGHVGTQLSTLLRAIPRDLDMADATEADLAPSSPAHKAWHLLRDQPGIGWVTAGKILARKRPRLLPVYGGVGRPRSFWHALHSTLRADDCALQRELLILRQAAGIPETVSALRVCDVVVWMRHHTEHQDVGCAWE</sequence>
<reference evidence="1 2" key="1">
    <citation type="submission" date="2024-06" db="EMBL/GenBank/DDBJ databases">
        <title>The Natural Products Discovery Center: Release of the First 8490 Sequenced Strains for Exploring Actinobacteria Biosynthetic Diversity.</title>
        <authorList>
            <person name="Kalkreuter E."/>
            <person name="Kautsar S.A."/>
            <person name="Yang D."/>
            <person name="Bader C.D."/>
            <person name="Teijaro C.N."/>
            <person name="Fluegel L."/>
            <person name="Davis C.M."/>
            <person name="Simpson J.R."/>
            <person name="Lauterbach L."/>
            <person name="Steele A.D."/>
            <person name="Gui C."/>
            <person name="Meng S."/>
            <person name="Li G."/>
            <person name="Viehrig K."/>
            <person name="Ye F."/>
            <person name="Su P."/>
            <person name="Kiefer A.F."/>
            <person name="Nichols A."/>
            <person name="Cepeda A.J."/>
            <person name="Yan W."/>
            <person name="Fan B."/>
            <person name="Jiang Y."/>
            <person name="Adhikari A."/>
            <person name="Zheng C.-J."/>
            <person name="Schuster L."/>
            <person name="Cowan T.M."/>
            <person name="Smanski M.J."/>
            <person name="Chevrette M.G."/>
            <person name="De Carvalho L.P.S."/>
            <person name="Shen B."/>
        </authorList>
    </citation>
    <scope>NUCLEOTIDE SEQUENCE [LARGE SCALE GENOMIC DNA]</scope>
    <source>
        <strain evidence="1 2">NPDC005137</strain>
    </source>
</reference>
<comment type="caution">
    <text evidence="1">The sequence shown here is derived from an EMBL/GenBank/DDBJ whole genome shotgun (WGS) entry which is preliminary data.</text>
</comment>
<evidence type="ECO:0000313" key="2">
    <source>
        <dbReference type="Proteomes" id="UP001550044"/>
    </source>
</evidence>
<dbReference type="Proteomes" id="UP001550044">
    <property type="component" value="Unassembled WGS sequence"/>
</dbReference>